<protein>
    <recommendedName>
        <fullName evidence="4">Lipoprotein</fullName>
    </recommendedName>
</protein>
<evidence type="ECO:0000313" key="2">
    <source>
        <dbReference type="EMBL" id="AEJ20607.1"/>
    </source>
</evidence>
<dbReference type="EMBL" id="CP002868">
    <property type="protein sequence ID" value="AEJ20607.1"/>
    <property type="molecule type" value="Genomic_DNA"/>
</dbReference>
<accession>F8F4G0</accession>
<keyword evidence="3" id="KW-1185">Reference proteome</keyword>
<dbReference type="AlphaFoldDB" id="F8F4G0"/>
<dbReference type="Proteomes" id="UP000000503">
    <property type="component" value="Chromosome"/>
</dbReference>
<dbReference type="RefSeq" id="WP_013969886.1">
    <property type="nucleotide sequence ID" value="NC_015732.1"/>
</dbReference>
<dbReference type="OrthoDB" id="362551at2"/>
<evidence type="ECO:0000256" key="1">
    <source>
        <dbReference type="SAM" id="SignalP"/>
    </source>
</evidence>
<dbReference type="eggNOG" id="ENOG5031CIE">
    <property type="taxonomic scope" value="Bacteria"/>
</dbReference>
<sequence length="225" mass="24896">MKKIYVALTVALVALSVAGCASKPAAKEPPKEQVPTKGPNYVVIDHKTMALGGAIPDWLEIYMNGGGLRDIEALPKYKDVFVFVGEDSGTNLNALRQWATGFSVAQDMARLVSTRVQARFAGAAAGSPDDEYGRYFENVVKTASDATYSGARKEADFWVLKRYFKADGKTVDREVYDYYVLVTIDKETLKKQIDNVLNGVKTDKPLTKEQQTAVDRVKQSFYEGF</sequence>
<gene>
    <name evidence="2" type="ordered locus">Spica_2502</name>
</gene>
<dbReference type="KEGG" id="scd:Spica_2502"/>
<dbReference type="STRING" id="744872.Spica_2502"/>
<organism evidence="2 3">
    <name type="scientific">Gracilinema caldarium (strain ATCC 51460 / DSM 7334 / H1)</name>
    <name type="common">Treponema caldarium</name>
    <dbReference type="NCBI Taxonomy" id="744872"/>
    <lineage>
        <taxon>Bacteria</taxon>
        <taxon>Pseudomonadati</taxon>
        <taxon>Spirochaetota</taxon>
        <taxon>Spirochaetia</taxon>
        <taxon>Spirochaetales</taxon>
        <taxon>Breznakiellaceae</taxon>
        <taxon>Gracilinema</taxon>
    </lineage>
</organism>
<feature type="chain" id="PRO_5003370156" description="Lipoprotein" evidence="1">
    <location>
        <begin position="22"/>
        <end position="225"/>
    </location>
</feature>
<name>F8F4G0_GRAC1</name>
<dbReference type="HOGENOM" id="CLU_1229447_0_0_12"/>
<proteinExistence type="predicted"/>
<feature type="signal peptide" evidence="1">
    <location>
        <begin position="1"/>
        <end position="21"/>
    </location>
</feature>
<dbReference type="PROSITE" id="PS51257">
    <property type="entry name" value="PROKAR_LIPOPROTEIN"/>
    <property type="match status" value="1"/>
</dbReference>
<keyword evidence="1" id="KW-0732">Signal</keyword>
<evidence type="ECO:0000313" key="3">
    <source>
        <dbReference type="Proteomes" id="UP000000503"/>
    </source>
</evidence>
<evidence type="ECO:0008006" key="4">
    <source>
        <dbReference type="Google" id="ProtNLM"/>
    </source>
</evidence>
<reference evidence="3" key="1">
    <citation type="journal article" date="2013" name="Stand. Genomic Sci.">
        <title>Genome sequence of the thermophilic fresh-water bacterium Spirochaeta caldaria type strain (H1(T)), reclassification of Spirochaeta caldaria, Spirochaeta stenostrepta, and Spirochaeta zuelzerae in the genus Treponema as Treponema caldaria comb. nov., Treponema stenostrepta comb. nov., and Treponema zuelzerae comb. nov., and emendation of the genus Treponema.</title>
        <authorList>
            <person name="Abt B."/>
            <person name="Goker M."/>
            <person name="Scheuner C."/>
            <person name="Han C."/>
            <person name="Lu M."/>
            <person name="Misra M."/>
            <person name="Lapidus A."/>
            <person name="Nolan M."/>
            <person name="Lucas S."/>
            <person name="Hammon N."/>
            <person name="Deshpande S."/>
            <person name="Cheng J.F."/>
            <person name="Tapia R."/>
            <person name="Goodwin L.A."/>
            <person name="Pitluck S."/>
            <person name="Liolios K."/>
            <person name="Pagani I."/>
            <person name="Ivanova N."/>
            <person name="Mavromatis K."/>
            <person name="Mikhailova N."/>
            <person name="Huntemann M."/>
            <person name="Pati A."/>
            <person name="Chen A."/>
            <person name="Palaniappan K."/>
            <person name="Land M."/>
            <person name="Hauser L."/>
            <person name="Jeffries C.D."/>
            <person name="Rohde M."/>
            <person name="Spring S."/>
            <person name="Gronow S."/>
            <person name="Detter J.C."/>
            <person name="Bristow J."/>
            <person name="Eisen J.A."/>
            <person name="Markowitz V."/>
            <person name="Hugenholtz P."/>
            <person name="Kyrpides N.C."/>
            <person name="Woyke T."/>
            <person name="Klenk H.P."/>
        </authorList>
    </citation>
    <scope>NUCLEOTIDE SEQUENCE</scope>
    <source>
        <strain evidence="3">ATCC 51460 / DSM 7334 / H1</strain>
    </source>
</reference>